<accession>A0ABM7BZC6</accession>
<dbReference type="Proteomes" id="UP000273778">
    <property type="component" value="Chromosome"/>
</dbReference>
<evidence type="ECO:0000259" key="9">
    <source>
        <dbReference type="Pfam" id="PF12323"/>
    </source>
</evidence>
<dbReference type="RefSeq" id="WP_124693478.1">
    <property type="nucleotide sequence ID" value="NZ_CP034073.1"/>
</dbReference>
<keyword evidence="5" id="KW-0238">DNA-binding</keyword>
<sequence length="408" mass="46406">MKKTLRYNFRIKPTPEQEAKFIEFGSYARSVWNLLLSENMLRYQYDKTFVFYHEMAGLIKDLKKFEEFSWLKAFDSAAAQQVARDLEAGLKNSFTKGRTQQFPTFKVSFKQKKLHNDSFRCVNNSNCIRIENGAVSIPKIGKVPIVLHRKLVSEIKTVTVQLSHGKWEVSLTQEVECKTAKRVLHSIVGYDINSQHTVVGSNGWYVKNPKAFKRSSTKLKQIQVQLSRRKKGSNRWHKTKSRLNTLHGKISRQRLAFAHEVSCSIAKTSDIIVFEDLNVKGIQQFNGHMVNDNVMGMITSLTKYKVELNSGIYHEIGRYVKSSGICYECKHTHKFGLNVREFACENCDLVQCRDLAAAKSIESTGENDLIAAGIVARVTPKSQKKSSTKTKVFESSKFGVGTEKKEAA</sequence>
<evidence type="ECO:0000256" key="6">
    <source>
        <dbReference type="ARBA" id="ARBA00023172"/>
    </source>
</evidence>
<evidence type="ECO:0000313" key="10">
    <source>
        <dbReference type="EMBL" id="AZG35503.1"/>
    </source>
</evidence>
<evidence type="ECO:0000256" key="4">
    <source>
        <dbReference type="ARBA" id="ARBA00022833"/>
    </source>
</evidence>
<evidence type="ECO:0000256" key="2">
    <source>
        <dbReference type="ARBA" id="ARBA00022578"/>
    </source>
</evidence>
<name>A0ABM7BZC6_9GAMM</name>
<gene>
    <name evidence="10" type="ORF">EGC80_11695</name>
</gene>
<dbReference type="EMBL" id="CP034073">
    <property type="protein sequence ID" value="AZG35503.1"/>
    <property type="molecule type" value="Genomic_DNA"/>
</dbReference>
<dbReference type="InterPro" id="IPR010095">
    <property type="entry name" value="Cas12f1-like_TNB"/>
</dbReference>
<dbReference type="InterPro" id="IPR001959">
    <property type="entry name" value="Transposase"/>
</dbReference>
<keyword evidence="6" id="KW-0233">DNA recombination</keyword>
<proteinExistence type="inferred from homology"/>
<organism evidence="10 11">
    <name type="scientific">Shewanella psychromarinicola</name>
    <dbReference type="NCBI Taxonomy" id="2487742"/>
    <lineage>
        <taxon>Bacteria</taxon>
        <taxon>Pseudomonadati</taxon>
        <taxon>Pseudomonadota</taxon>
        <taxon>Gammaproteobacteria</taxon>
        <taxon>Alteromonadales</taxon>
        <taxon>Shewanellaceae</taxon>
        <taxon>Shewanella</taxon>
    </lineage>
</organism>
<evidence type="ECO:0000256" key="1">
    <source>
        <dbReference type="ARBA" id="ARBA00008761"/>
    </source>
</evidence>
<evidence type="ECO:0000259" key="7">
    <source>
        <dbReference type="Pfam" id="PF01385"/>
    </source>
</evidence>
<reference evidence="10 11" key="1">
    <citation type="submission" date="2018-11" db="EMBL/GenBank/DDBJ databases">
        <title>Shewanella sp. M2.</title>
        <authorList>
            <person name="Hwang Y.J."/>
            <person name="Hwang C.Y."/>
        </authorList>
    </citation>
    <scope>NUCLEOTIDE SEQUENCE [LARGE SCALE GENOMIC DNA]</scope>
    <source>
        <strain evidence="10 11">M2</strain>
    </source>
</reference>
<feature type="domain" description="Transposase putative helix-turn-helix" evidence="9">
    <location>
        <begin position="1"/>
        <end position="44"/>
    </location>
</feature>
<keyword evidence="11" id="KW-1185">Reference proteome</keyword>
<evidence type="ECO:0000256" key="5">
    <source>
        <dbReference type="ARBA" id="ARBA00023125"/>
    </source>
</evidence>
<dbReference type="Pfam" id="PF12323">
    <property type="entry name" value="HTH_OrfB_IS605"/>
    <property type="match status" value="1"/>
</dbReference>
<evidence type="ECO:0000256" key="3">
    <source>
        <dbReference type="ARBA" id="ARBA00022723"/>
    </source>
</evidence>
<keyword evidence="3" id="KW-0479">Metal-binding</keyword>
<dbReference type="InterPro" id="IPR021027">
    <property type="entry name" value="Transposase_put_HTH"/>
</dbReference>
<evidence type="ECO:0000259" key="8">
    <source>
        <dbReference type="Pfam" id="PF07282"/>
    </source>
</evidence>
<dbReference type="Pfam" id="PF01385">
    <property type="entry name" value="OrfB_IS605"/>
    <property type="match status" value="1"/>
</dbReference>
<feature type="domain" description="Cas12f1-like TNB" evidence="8">
    <location>
        <begin position="297"/>
        <end position="361"/>
    </location>
</feature>
<feature type="domain" description="Probable transposase IS891/IS1136/IS1341" evidence="7">
    <location>
        <begin position="189"/>
        <end position="283"/>
    </location>
</feature>
<dbReference type="Pfam" id="PF07282">
    <property type="entry name" value="Cas12f1-like_TNB"/>
    <property type="match status" value="1"/>
</dbReference>
<keyword evidence="2" id="KW-0815">Transposition</keyword>
<protein>
    <submittedName>
        <fullName evidence="10">Transposase</fullName>
    </submittedName>
</protein>
<keyword evidence="4" id="KW-0862">Zinc</keyword>
<evidence type="ECO:0000313" key="11">
    <source>
        <dbReference type="Proteomes" id="UP000273778"/>
    </source>
</evidence>
<comment type="similarity">
    <text evidence="1">In the C-terminal section; belongs to the transposase 35 family.</text>
</comment>
<dbReference type="NCBIfam" id="NF040570">
    <property type="entry name" value="guided_TnpB"/>
    <property type="match status" value="1"/>
</dbReference>